<evidence type="ECO:0000256" key="10">
    <source>
        <dbReference type="SAM" id="MobiDB-lite"/>
    </source>
</evidence>
<feature type="region of interest" description="Disordered" evidence="10">
    <location>
        <begin position="250"/>
        <end position="283"/>
    </location>
</feature>
<evidence type="ECO:0008006" key="14">
    <source>
        <dbReference type="Google" id="ProtNLM"/>
    </source>
</evidence>
<keyword evidence="5" id="KW-0276">Fatty acid metabolism</keyword>
<gene>
    <name evidence="12" type="ORF">AJ79_02717</name>
</gene>
<comment type="subcellular location">
    <subcellularLocation>
        <location evidence="1">Membrane</location>
        <topology evidence="1">Multi-pass membrane protein</topology>
    </subcellularLocation>
</comment>
<keyword evidence="9" id="KW-0275">Fatty acid biosynthesis</keyword>
<comment type="caution">
    <text evidence="12">The sequence shown here is derived from an EMBL/GenBank/DDBJ whole genome shotgun (WGS) entry which is preliminary data.</text>
</comment>
<name>A0A2B7Y1G6_9EURO</name>
<reference evidence="12 13" key="1">
    <citation type="submission" date="2017-10" db="EMBL/GenBank/DDBJ databases">
        <title>Comparative genomics in systemic dimorphic fungi from Ajellomycetaceae.</title>
        <authorList>
            <person name="Munoz J.F."/>
            <person name="Mcewen J.G."/>
            <person name="Clay O.K."/>
            <person name="Cuomo C.A."/>
        </authorList>
    </citation>
    <scope>NUCLEOTIDE SEQUENCE [LARGE SCALE GENOMIC DNA]</scope>
    <source>
        <strain evidence="12 13">UAMH5409</strain>
    </source>
</reference>
<feature type="transmembrane region" description="Helical" evidence="11">
    <location>
        <begin position="45"/>
        <end position="65"/>
    </location>
</feature>
<evidence type="ECO:0000313" key="12">
    <source>
        <dbReference type="EMBL" id="PGH15035.1"/>
    </source>
</evidence>
<evidence type="ECO:0000256" key="7">
    <source>
        <dbReference type="ARBA" id="ARBA00023098"/>
    </source>
</evidence>
<dbReference type="Pfam" id="PF01151">
    <property type="entry name" value="ELO"/>
    <property type="match status" value="1"/>
</dbReference>
<feature type="transmembrane region" description="Helical" evidence="11">
    <location>
        <begin position="6"/>
        <end position="24"/>
    </location>
</feature>
<accession>A0A2B7Y1G6</accession>
<evidence type="ECO:0000256" key="6">
    <source>
        <dbReference type="ARBA" id="ARBA00022989"/>
    </source>
</evidence>
<evidence type="ECO:0000256" key="8">
    <source>
        <dbReference type="ARBA" id="ARBA00023136"/>
    </source>
</evidence>
<dbReference type="OrthoDB" id="434092at2759"/>
<keyword evidence="8 11" id="KW-0472">Membrane</keyword>
<keyword evidence="13" id="KW-1185">Reference proteome</keyword>
<organism evidence="12 13">
    <name type="scientific">Helicocarpus griseus UAMH5409</name>
    <dbReference type="NCBI Taxonomy" id="1447875"/>
    <lineage>
        <taxon>Eukaryota</taxon>
        <taxon>Fungi</taxon>
        <taxon>Dikarya</taxon>
        <taxon>Ascomycota</taxon>
        <taxon>Pezizomycotina</taxon>
        <taxon>Eurotiomycetes</taxon>
        <taxon>Eurotiomycetidae</taxon>
        <taxon>Onygenales</taxon>
        <taxon>Ajellomycetaceae</taxon>
        <taxon>Helicocarpus</taxon>
    </lineage>
</organism>
<proteinExistence type="predicted"/>
<evidence type="ECO:0000256" key="5">
    <source>
        <dbReference type="ARBA" id="ARBA00022832"/>
    </source>
</evidence>
<feature type="compositionally biased region" description="Basic and acidic residues" evidence="10">
    <location>
        <begin position="265"/>
        <end position="283"/>
    </location>
</feature>
<evidence type="ECO:0000256" key="3">
    <source>
        <dbReference type="ARBA" id="ARBA00022679"/>
    </source>
</evidence>
<evidence type="ECO:0000256" key="1">
    <source>
        <dbReference type="ARBA" id="ARBA00004141"/>
    </source>
</evidence>
<dbReference type="GO" id="GO:0006633">
    <property type="term" value="P:fatty acid biosynthetic process"/>
    <property type="evidence" value="ECO:0007669"/>
    <property type="project" value="UniProtKB-KW"/>
</dbReference>
<feature type="transmembrane region" description="Helical" evidence="11">
    <location>
        <begin position="223"/>
        <end position="243"/>
    </location>
</feature>
<dbReference type="AlphaFoldDB" id="A0A2B7Y1G6"/>
<evidence type="ECO:0000256" key="9">
    <source>
        <dbReference type="ARBA" id="ARBA00023160"/>
    </source>
</evidence>
<evidence type="ECO:0000313" key="13">
    <source>
        <dbReference type="Proteomes" id="UP000223968"/>
    </source>
</evidence>
<evidence type="ECO:0000256" key="2">
    <source>
        <dbReference type="ARBA" id="ARBA00022516"/>
    </source>
</evidence>
<evidence type="ECO:0000256" key="11">
    <source>
        <dbReference type="SAM" id="Phobius"/>
    </source>
</evidence>
<dbReference type="GO" id="GO:0009922">
    <property type="term" value="F:fatty acid elongase activity"/>
    <property type="evidence" value="ECO:0007669"/>
    <property type="project" value="InterPro"/>
</dbReference>
<sequence length="283" mass="32131">MLTPTLLPATLIFLFLSTIIYHHVHVRKNGPIPYTSTLIKLNNRIYALASLLFCLALVLSFEPILQLLGNNNNNVEQNDRSAPWLYRFGTYVHDHDGQMRYIYHVSKVYEYIDVLLVLAGGGQIGWHFGVHHLTTPYLTYLRLIVLHHRIHYHQSDNSGWKVLACLNTLHHVFMYLYFGGVTSVRPILPFTGCLQLIVGIVGEGNVINDILYNNGRTADVHALIWPSIVSMAAMGLYFVLFVLEVREAGRGKGREQKKIGQGNAHNEDEKDDRGPGLEKEKMN</sequence>
<dbReference type="EMBL" id="PDNB01000029">
    <property type="protein sequence ID" value="PGH15035.1"/>
    <property type="molecule type" value="Genomic_DNA"/>
</dbReference>
<protein>
    <recommendedName>
        <fullName evidence="14">Very-long-chain 3-oxoacyl-CoA synthase</fullName>
    </recommendedName>
</protein>
<keyword evidence="4 11" id="KW-0812">Transmembrane</keyword>
<keyword evidence="3" id="KW-0808">Transferase</keyword>
<dbReference type="InterPro" id="IPR002076">
    <property type="entry name" value="ELO_fam"/>
</dbReference>
<evidence type="ECO:0000256" key="4">
    <source>
        <dbReference type="ARBA" id="ARBA00022692"/>
    </source>
</evidence>
<dbReference type="GO" id="GO:0016020">
    <property type="term" value="C:membrane"/>
    <property type="evidence" value="ECO:0007669"/>
    <property type="project" value="UniProtKB-SubCell"/>
</dbReference>
<keyword evidence="7" id="KW-0443">Lipid metabolism</keyword>
<dbReference type="Proteomes" id="UP000223968">
    <property type="component" value="Unassembled WGS sequence"/>
</dbReference>
<keyword evidence="2" id="KW-0444">Lipid biosynthesis</keyword>
<keyword evidence="6 11" id="KW-1133">Transmembrane helix</keyword>